<organism evidence="1 2">
    <name type="scientific">Rhizoclosmatium globosum</name>
    <dbReference type="NCBI Taxonomy" id="329046"/>
    <lineage>
        <taxon>Eukaryota</taxon>
        <taxon>Fungi</taxon>
        <taxon>Fungi incertae sedis</taxon>
        <taxon>Chytridiomycota</taxon>
        <taxon>Chytridiomycota incertae sedis</taxon>
        <taxon>Chytridiomycetes</taxon>
        <taxon>Chytridiales</taxon>
        <taxon>Chytriomycetaceae</taxon>
        <taxon>Rhizoclosmatium</taxon>
    </lineage>
</organism>
<comment type="caution">
    <text evidence="1">The sequence shown here is derived from an EMBL/GenBank/DDBJ whole genome shotgun (WGS) entry which is preliminary data.</text>
</comment>
<evidence type="ECO:0000313" key="2">
    <source>
        <dbReference type="Proteomes" id="UP000193642"/>
    </source>
</evidence>
<accession>A0A1Y2BPH0</accession>
<proteinExistence type="predicted"/>
<evidence type="ECO:0000313" key="1">
    <source>
        <dbReference type="EMBL" id="ORY36644.1"/>
    </source>
</evidence>
<sequence>MKTHRKAPASFRTSRGAIALLGLSILSIVRILTYRWGSIRLKSSNVDSLHNNADKEWVDFLYGPHTNLNLTHGYDAKSSIACGGQSLTALSDRQNSPGFWTLTQHEGGFMIQPKNASLLPCPYLSNISFSVTLENCTTDPIFHFPLGNARKYILTAELTETKVSTKPGHTIPPLKLESQRFELKNQGIKEKHLCAAHQLEALHAYRDSNSLDLLYHHPGKQHQWIHMVGSSDTRKSFQRLVYHKLNLTKCYRSKNNPYGSEICTFPLNATTPPIHGISFAVFSHYNQWKPLSNETYYQKAFIGWTLSRLWGQEPFSAFLPPRRYPKDRFLRSRIEYTQPGPIRIIVGVGTQYDRHIPLEIKHIMNATFEHIYRQDEKAWYWETARFVTGAYKKEGRGAVLNQVVKEACKQVQIKFLDLTGFGTAWGTKKIVGNEDDTVYDRIADLYLYDLGFRI</sequence>
<gene>
    <name evidence="1" type="ORF">BCR33DRAFT_721865</name>
</gene>
<dbReference type="Proteomes" id="UP000193642">
    <property type="component" value="Unassembled WGS sequence"/>
</dbReference>
<protein>
    <submittedName>
        <fullName evidence="1">Uncharacterized protein</fullName>
    </submittedName>
</protein>
<name>A0A1Y2BPH0_9FUNG</name>
<keyword evidence="2" id="KW-1185">Reference proteome</keyword>
<dbReference type="EMBL" id="MCGO01000054">
    <property type="protein sequence ID" value="ORY36644.1"/>
    <property type="molecule type" value="Genomic_DNA"/>
</dbReference>
<dbReference type="AlphaFoldDB" id="A0A1Y2BPH0"/>
<reference evidence="1 2" key="1">
    <citation type="submission" date="2016-07" db="EMBL/GenBank/DDBJ databases">
        <title>Pervasive Adenine N6-methylation of Active Genes in Fungi.</title>
        <authorList>
            <consortium name="DOE Joint Genome Institute"/>
            <person name="Mondo S.J."/>
            <person name="Dannebaum R.O."/>
            <person name="Kuo R.C."/>
            <person name="Labutti K."/>
            <person name="Haridas S."/>
            <person name="Kuo A."/>
            <person name="Salamov A."/>
            <person name="Ahrendt S.R."/>
            <person name="Lipzen A."/>
            <person name="Sullivan W."/>
            <person name="Andreopoulos W.B."/>
            <person name="Clum A."/>
            <person name="Lindquist E."/>
            <person name="Daum C."/>
            <person name="Ramamoorthy G.K."/>
            <person name="Gryganskyi A."/>
            <person name="Culley D."/>
            <person name="Magnuson J.K."/>
            <person name="James T.Y."/>
            <person name="O'Malley M.A."/>
            <person name="Stajich J.E."/>
            <person name="Spatafora J.W."/>
            <person name="Visel A."/>
            <person name="Grigoriev I.V."/>
        </authorList>
    </citation>
    <scope>NUCLEOTIDE SEQUENCE [LARGE SCALE GENOMIC DNA]</scope>
    <source>
        <strain evidence="1 2">JEL800</strain>
    </source>
</reference>